<gene>
    <name evidence="1" type="ORF">EVAR_9582_1</name>
</gene>
<organism evidence="1 2">
    <name type="scientific">Eumeta variegata</name>
    <name type="common">Bagworm moth</name>
    <name type="synonym">Eumeta japonica</name>
    <dbReference type="NCBI Taxonomy" id="151549"/>
    <lineage>
        <taxon>Eukaryota</taxon>
        <taxon>Metazoa</taxon>
        <taxon>Ecdysozoa</taxon>
        <taxon>Arthropoda</taxon>
        <taxon>Hexapoda</taxon>
        <taxon>Insecta</taxon>
        <taxon>Pterygota</taxon>
        <taxon>Neoptera</taxon>
        <taxon>Endopterygota</taxon>
        <taxon>Lepidoptera</taxon>
        <taxon>Glossata</taxon>
        <taxon>Ditrysia</taxon>
        <taxon>Tineoidea</taxon>
        <taxon>Psychidae</taxon>
        <taxon>Oiketicinae</taxon>
        <taxon>Eumeta</taxon>
    </lineage>
</organism>
<dbReference type="AlphaFoldDB" id="A0A4C1TMR9"/>
<keyword evidence="2" id="KW-1185">Reference proteome</keyword>
<protein>
    <submittedName>
        <fullName evidence="1">Uncharacterized protein</fullName>
    </submittedName>
</protein>
<sequence length="103" mass="11543">MSKAVFQCRNKIKIPRQGSLDAFALVKIKADLAHFAGILVEAKRQINLTVAVFFGCTVRDHSLSGIIMKTTHYNFQMGKFNNAKLFRDLREFAAKACSHAPTQ</sequence>
<comment type="caution">
    <text evidence="1">The sequence shown here is derived from an EMBL/GenBank/DDBJ whole genome shotgun (WGS) entry which is preliminary data.</text>
</comment>
<name>A0A4C1TMR9_EUMVA</name>
<dbReference type="EMBL" id="BGZK01000066">
    <property type="protein sequence ID" value="GBP14671.1"/>
    <property type="molecule type" value="Genomic_DNA"/>
</dbReference>
<evidence type="ECO:0000313" key="2">
    <source>
        <dbReference type="Proteomes" id="UP000299102"/>
    </source>
</evidence>
<proteinExistence type="predicted"/>
<accession>A0A4C1TMR9</accession>
<evidence type="ECO:0000313" key="1">
    <source>
        <dbReference type="EMBL" id="GBP14671.1"/>
    </source>
</evidence>
<dbReference type="Proteomes" id="UP000299102">
    <property type="component" value="Unassembled WGS sequence"/>
</dbReference>
<reference evidence="1 2" key="1">
    <citation type="journal article" date="2019" name="Commun. Biol.">
        <title>The bagworm genome reveals a unique fibroin gene that provides high tensile strength.</title>
        <authorList>
            <person name="Kono N."/>
            <person name="Nakamura H."/>
            <person name="Ohtoshi R."/>
            <person name="Tomita M."/>
            <person name="Numata K."/>
            <person name="Arakawa K."/>
        </authorList>
    </citation>
    <scope>NUCLEOTIDE SEQUENCE [LARGE SCALE GENOMIC DNA]</scope>
</reference>